<dbReference type="PANTHER" id="PTHR10663">
    <property type="entry name" value="GUANYL-NUCLEOTIDE EXCHANGE FACTOR"/>
    <property type="match status" value="1"/>
</dbReference>
<evidence type="ECO:0000256" key="1">
    <source>
        <dbReference type="SAM" id="Coils"/>
    </source>
</evidence>
<dbReference type="SMART" id="SM00233">
    <property type="entry name" value="PH"/>
    <property type="match status" value="1"/>
</dbReference>
<dbReference type="InterPro" id="IPR000904">
    <property type="entry name" value="Sec7_dom"/>
</dbReference>
<dbReference type="OrthoDB" id="2157641at2759"/>
<gene>
    <name evidence="4" type="ORF">BDN70DRAFT_994059</name>
</gene>
<feature type="compositionally biased region" description="Acidic residues" evidence="2">
    <location>
        <begin position="1459"/>
        <end position="1469"/>
    </location>
</feature>
<feature type="region of interest" description="Disordered" evidence="2">
    <location>
        <begin position="1441"/>
        <end position="1496"/>
    </location>
</feature>
<evidence type="ECO:0000256" key="2">
    <source>
        <dbReference type="SAM" id="MobiDB-lite"/>
    </source>
</evidence>
<comment type="caution">
    <text evidence="4">The sequence shown here is derived from an EMBL/GenBank/DDBJ whole genome shotgun (WGS) entry which is preliminary data.</text>
</comment>
<feature type="region of interest" description="Disordered" evidence="2">
    <location>
        <begin position="636"/>
        <end position="671"/>
    </location>
</feature>
<sequence length="1496" mass="161908">MLQQPQPRNPNNAARLQPVASNDPRQILQRRVSRTDLDFEQALRAEGTVVLREGIDVNTLGVDNSPANRSFGTPSTAGTPAAPPVARGIARVALQPSTPVVVPPTPSPAPSSNAAAVATRLSALSSSGTNSRSNNNNSASSSSGGDGIASGSSGTGGVGSSSYPSPSPASSAHDLAPQTDAEGAERQTNRRSMYRSPGTSSSPDLATLLRRTKERASPMGGKKDKEKERDLREMREREKERRRAEAPPMPGYDQQTLRQSSGAYSSATAGSSGAPSAFGERARDEGSDWVFANPGRQKDRDQGTLKAPKSSVRAKTSALWGKMMGQNTIARERSKTDASMHPAPAPLTNAFAPPVPAIPAEHKSPVQSSPIADVFSSRKPLPTRKPLPPIMSPDAKNSDDTDRSLVFVEKQDSPLPPLPHSPPAPITPKRRSNSYSDARPLFPLVLPVQAASSSLASAPQTPDTKTHNKRESDAGFGGILDVFKGELSMLDPISLDLRVPSTPPRPFLRSIQADGLALSLSPFDGDQAENKTQQQQQQQQQAFSASPTPQSQSPLPAAGADAASTHEDANNSSVSAIVPPRTSSLSAPRLSLTGHAPSARPAQAQSPGHGALRSRSGPTTLAAQNQVYRDGARLRVQHRSTASSSEPSLISAVDDARAREKHASSSSSTPLDFASSSVDFDSLLARAAAVGTTTILRRGSEQDIAITSPDSASFVSSPTPLITNDELPDDMEARGKELATRCWNENEDFLAKEKIAEWLGGHGPVNKVALRHYVDFFDFTGLRLDMAFRRLCGKLFLKGETQQVDRILEQFSRRYWECNPGLLYGSANLVHAVSYSLLLLNTDLHVAELSSRMSRPQFVRNTMEAIQTQLQPNQTINPVARLSSSDLTYDDCSSSVRGAPSDETEIMTRSKRSNSVASWNSLPREQVTSLPVTPATANSSRLSAHLSNGSTQSVQTPPPEQTTPGRPTHGRAWELEMENLLKEMYTAIKHQQILQPLNSSFTRSSMSSLSPGGNGMLRNRSLRAQPDRLTTLKRGSIRGLQSILSVQSGVSPYSSNSSIDGRVSPSPSFATSTNEAMYGSSSSFLNPALGFASNLSHTIIREAQEDDDQSVHSVDSDSTTISISDEELALLGAPWAKEGMLCRKQYWEYAGKRAKDKGWLDVFVVIQKGELNMFTFGDHTSGMSGTFGGGNWLANAHPVGTIHLAHSLAHALPPPGYHKRPHCMVLTLANRAVYFFQAGTEELVNEWVSTCNYWAARTSKEPLAGGVSNMEYGWNRVIDTYGNGASGSQVDLQKEPEYADTISIRSGKSSRSRYGWRDAHATVRGTYSPRTDKTYINDWKPPHPPTVSSVHDEETQLDALKKHVASLKHDLEVHNELREPMATLYIPRSANAMKALGNWEQKSQYLLREIVKYDLYIDSLQAAISLRLKKRGEKALEHALSHATPVEDPLAGGKRWTGPEEDPISEEIEPTTPSARQFPQNTIRRTSRANDDADDD</sequence>
<dbReference type="Gene3D" id="2.30.29.30">
    <property type="entry name" value="Pleckstrin-homology domain (PH domain)/Phosphotyrosine-binding domain (PTB)"/>
    <property type="match status" value="1"/>
</dbReference>
<dbReference type="SUPFAM" id="SSF50729">
    <property type="entry name" value="PH domain-like"/>
    <property type="match status" value="1"/>
</dbReference>
<dbReference type="Proteomes" id="UP000807469">
    <property type="component" value="Unassembled WGS sequence"/>
</dbReference>
<feature type="compositionally biased region" description="Pro residues" evidence="2">
    <location>
        <begin position="414"/>
        <end position="426"/>
    </location>
</feature>
<feature type="region of interest" description="Disordered" evidence="2">
    <location>
        <begin position="453"/>
        <end position="474"/>
    </location>
</feature>
<feature type="compositionally biased region" description="Polar residues" evidence="2">
    <location>
        <begin position="913"/>
        <end position="955"/>
    </location>
</feature>
<feature type="region of interest" description="Disordered" evidence="2">
    <location>
        <begin position="520"/>
        <end position="616"/>
    </location>
</feature>
<feature type="compositionally biased region" description="Low complexity" evidence="2">
    <location>
        <begin position="533"/>
        <end position="558"/>
    </location>
</feature>
<dbReference type="CDD" id="cd00171">
    <property type="entry name" value="Sec7"/>
    <property type="match status" value="1"/>
</dbReference>
<dbReference type="Pfam" id="PF01369">
    <property type="entry name" value="Sec7"/>
    <property type="match status" value="1"/>
</dbReference>
<feature type="region of interest" description="Disordered" evidence="2">
    <location>
        <begin position="1"/>
        <end position="27"/>
    </location>
</feature>
<feature type="compositionally biased region" description="Gly residues" evidence="2">
    <location>
        <begin position="144"/>
        <end position="159"/>
    </location>
</feature>
<feature type="coiled-coil region" evidence="1">
    <location>
        <begin position="1350"/>
        <end position="1377"/>
    </location>
</feature>
<protein>
    <recommendedName>
        <fullName evidence="3">SEC7 domain-containing protein</fullName>
    </recommendedName>
</protein>
<dbReference type="PANTHER" id="PTHR10663:SF373">
    <property type="entry name" value="PH AND SEC7 DOMAIN-CONTAINING PROTEIN C11E3.11C"/>
    <property type="match status" value="1"/>
</dbReference>
<dbReference type="SMART" id="SM00222">
    <property type="entry name" value="Sec7"/>
    <property type="match status" value="1"/>
</dbReference>
<evidence type="ECO:0000259" key="3">
    <source>
        <dbReference type="PROSITE" id="PS50190"/>
    </source>
</evidence>
<feature type="region of interest" description="Disordered" evidence="2">
    <location>
        <begin position="887"/>
        <end position="970"/>
    </location>
</feature>
<dbReference type="InterPro" id="IPR035999">
    <property type="entry name" value="Sec7_dom_sf"/>
</dbReference>
<keyword evidence="1" id="KW-0175">Coiled coil</keyword>
<feature type="compositionally biased region" description="Polar residues" evidence="2">
    <location>
        <begin position="1475"/>
        <end position="1484"/>
    </location>
</feature>
<reference evidence="4" key="1">
    <citation type="submission" date="2020-11" db="EMBL/GenBank/DDBJ databases">
        <authorList>
            <consortium name="DOE Joint Genome Institute"/>
            <person name="Ahrendt S."/>
            <person name="Riley R."/>
            <person name="Andreopoulos W."/>
            <person name="Labutti K."/>
            <person name="Pangilinan J."/>
            <person name="Ruiz-Duenas F.J."/>
            <person name="Barrasa J.M."/>
            <person name="Sanchez-Garcia M."/>
            <person name="Camarero S."/>
            <person name="Miyauchi S."/>
            <person name="Serrano A."/>
            <person name="Linde D."/>
            <person name="Babiker R."/>
            <person name="Drula E."/>
            <person name="Ayuso-Fernandez I."/>
            <person name="Pacheco R."/>
            <person name="Padilla G."/>
            <person name="Ferreira P."/>
            <person name="Barriuso J."/>
            <person name="Kellner H."/>
            <person name="Castanera R."/>
            <person name="Alfaro M."/>
            <person name="Ramirez L."/>
            <person name="Pisabarro A.G."/>
            <person name="Kuo A."/>
            <person name="Tritt A."/>
            <person name="Lipzen A."/>
            <person name="He G."/>
            <person name="Yan M."/>
            <person name="Ng V."/>
            <person name="Cullen D."/>
            <person name="Martin F."/>
            <person name="Rosso M.-N."/>
            <person name="Henrissat B."/>
            <person name="Hibbett D."/>
            <person name="Martinez A.T."/>
            <person name="Grigoriev I.V."/>
        </authorList>
    </citation>
    <scope>NUCLEOTIDE SEQUENCE</scope>
    <source>
        <strain evidence="4">CIRM-BRFM 674</strain>
    </source>
</reference>
<feature type="compositionally biased region" description="Low complexity" evidence="2">
    <location>
        <begin position="72"/>
        <end position="83"/>
    </location>
</feature>
<dbReference type="GO" id="GO:0032012">
    <property type="term" value="P:regulation of ARF protein signal transduction"/>
    <property type="evidence" value="ECO:0007669"/>
    <property type="project" value="InterPro"/>
</dbReference>
<feature type="compositionally biased region" description="Basic and acidic residues" evidence="2">
    <location>
        <begin position="654"/>
        <end position="663"/>
    </location>
</feature>
<feature type="compositionally biased region" description="Basic and acidic residues" evidence="2">
    <location>
        <begin position="464"/>
        <end position="473"/>
    </location>
</feature>
<feature type="compositionally biased region" description="Polar residues" evidence="2">
    <location>
        <begin position="639"/>
        <end position="648"/>
    </location>
</feature>
<dbReference type="Gene3D" id="1.10.1000.11">
    <property type="entry name" value="Arf Nucleotide-binding Site Opener,domain 2"/>
    <property type="match status" value="1"/>
</dbReference>
<feature type="region of interest" description="Disordered" evidence="2">
    <location>
        <begin position="63"/>
        <end position="83"/>
    </location>
</feature>
<feature type="compositionally biased region" description="Polar residues" evidence="2">
    <location>
        <begin position="887"/>
        <end position="896"/>
    </location>
</feature>
<evidence type="ECO:0000313" key="5">
    <source>
        <dbReference type="Proteomes" id="UP000807469"/>
    </source>
</evidence>
<dbReference type="EMBL" id="MU155230">
    <property type="protein sequence ID" value="KAF9478614.1"/>
    <property type="molecule type" value="Genomic_DNA"/>
</dbReference>
<proteinExistence type="predicted"/>
<dbReference type="PROSITE" id="PS50190">
    <property type="entry name" value="SEC7"/>
    <property type="match status" value="1"/>
</dbReference>
<feature type="compositionally biased region" description="Low complexity" evidence="2">
    <location>
        <begin position="123"/>
        <end position="143"/>
    </location>
</feature>
<evidence type="ECO:0000313" key="4">
    <source>
        <dbReference type="EMBL" id="KAF9478614.1"/>
    </source>
</evidence>
<dbReference type="InterPro" id="IPR023394">
    <property type="entry name" value="Sec7_C_sf"/>
</dbReference>
<dbReference type="Pfam" id="PF15410">
    <property type="entry name" value="PH_9"/>
    <property type="match status" value="1"/>
</dbReference>
<dbReference type="InterPro" id="IPR001849">
    <property type="entry name" value="PH_domain"/>
</dbReference>
<dbReference type="SUPFAM" id="SSF48425">
    <property type="entry name" value="Sec7 domain"/>
    <property type="match status" value="1"/>
</dbReference>
<feature type="compositionally biased region" description="Polar residues" evidence="2">
    <location>
        <begin position="570"/>
        <end position="586"/>
    </location>
</feature>
<feature type="domain" description="SEC7" evidence="3">
    <location>
        <begin position="696"/>
        <end position="890"/>
    </location>
</feature>
<accession>A0A9P6CZT0</accession>
<feature type="compositionally biased region" description="Low complexity" evidence="2">
    <location>
        <begin position="596"/>
        <end position="607"/>
    </location>
</feature>
<feature type="region of interest" description="Disordered" evidence="2">
    <location>
        <begin position="123"/>
        <end position="437"/>
    </location>
</feature>
<feature type="compositionally biased region" description="Polar residues" evidence="2">
    <location>
        <begin position="1"/>
        <end position="24"/>
    </location>
</feature>
<keyword evidence="5" id="KW-1185">Reference proteome</keyword>
<feature type="compositionally biased region" description="Basic and acidic residues" evidence="2">
    <location>
        <begin position="221"/>
        <end position="245"/>
    </location>
</feature>
<dbReference type="InterPro" id="IPR041681">
    <property type="entry name" value="PH_9"/>
</dbReference>
<dbReference type="InterPro" id="IPR011993">
    <property type="entry name" value="PH-like_dom_sf"/>
</dbReference>
<feature type="compositionally biased region" description="Low complexity" evidence="2">
    <location>
        <begin position="260"/>
        <end position="279"/>
    </location>
</feature>
<dbReference type="GO" id="GO:0005085">
    <property type="term" value="F:guanyl-nucleotide exchange factor activity"/>
    <property type="evidence" value="ECO:0007669"/>
    <property type="project" value="InterPro"/>
</dbReference>
<organism evidence="4 5">
    <name type="scientific">Pholiota conissans</name>
    <dbReference type="NCBI Taxonomy" id="109636"/>
    <lineage>
        <taxon>Eukaryota</taxon>
        <taxon>Fungi</taxon>
        <taxon>Dikarya</taxon>
        <taxon>Basidiomycota</taxon>
        <taxon>Agaricomycotina</taxon>
        <taxon>Agaricomycetes</taxon>
        <taxon>Agaricomycetidae</taxon>
        <taxon>Agaricales</taxon>
        <taxon>Agaricineae</taxon>
        <taxon>Strophariaceae</taxon>
        <taxon>Pholiota</taxon>
    </lineage>
</organism>
<feature type="compositionally biased region" description="Low complexity" evidence="2">
    <location>
        <begin position="160"/>
        <end position="172"/>
    </location>
</feature>
<name>A0A9P6CZT0_9AGAR</name>